<dbReference type="EMBL" id="JAAAIN010000494">
    <property type="protein sequence ID" value="KAG0313754.1"/>
    <property type="molecule type" value="Genomic_DNA"/>
</dbReference>
<protein>
    <submittedName>
        <fullName evidence="2">Uncharacterized protein</fullName>
    </submittedName>
</protein>
<feature type="compositionally biased region" description="Low complexity" evidence="1">
    <location>
        <begin position="102"/>
        <end position="122"/>
    </location>
</feature>
<evidence type="ECO:0000313" key="3">
    <source>
        <dbReference type="Proteomes" id="UP000823405"/>
    </source>
</evidence>
<name>A0A9P6RAX0_9FUNG</name>
<feature type="compositionally biased region" description="Acidic residues" evidence="1">
    <location>
        <begin position="13"/>
        <end position="23"/>
    </location>
</feature>
<gene>
    <name evidence="2" type="ORF">BGZ97_009944</name>
</gene>
<feature type="region of interest" description="Disordered" evidence="1">
    <location>
        <begin position="1"/>
        <end position="38"/>
    </location>
</feature>
<dbReference type="AlphaFoldDB" id="A0A9P6RAX0"/>
<evidence type="ECO:0000313" key="2">
    <source>
        <dbReference type="EMBL" id="KAG0313754.1"/>
    </source>
</evidence>
<sequence>MMSLISNIITEDLYGDEDESEDEERSRTEEDLSISRVPATIEDTSSNKIKDTLELGLQAAAMKTPELRSPSSSSLAQMCRRRHLLVGSLSPLQSPPNPTSDHPNTTTISPIPNTHSDLLSASTSTETLSHALSTLSLHATISGSSQSLQTNLDNTLLDERVFLKQHILHLNRLRVQEQTRQGRMENGYMQLVQDLERFSKELLGSVNELTCAQAALDEASELALLALSSVDKGVHGGGIVVGGLAGSQQQQLEKANDGGHTISSIGTTTGNNNTTTRQKRLIAASKKELESSGEFAGECIKRIRRLAADCVGITELAAQGRQGQHQQQTFNAAGINKSFIRPVVTTAGDEGGAAGLQKYAFAATVAPLELEAIPTTVKTSMNTGNMNKKAESILGTTTASTLAVSTSTAAWSVRARSGSEATKESTVVLQPSTLTSPSYSAASMFVDGIAFQEFEEHLASIRTSPSTNNSATTESTIFKRVFPTSSSARLNTNTMNNNTKVNRRNSHIYRDSGCNDS</sequence>
<organism evidence="2 3">
    <name type="scientific">Linnemannia gamsii</name>
    <dbReference type="NCBI Taxonomy" id="64522"/>
    <lineage>
        <taxon>Eukaryota</taxon>
        <taxon>Fungi</taxon>
        <taxon>Fungi incertae sedis</taxon>
        <taxon>Mucoromycota</taxon>
        <taxon>Mortierellomycotina</taxon>
        <taxon>Mortierellomycetes</taxon>
        <taxon>Mortierellales</taxon>
        <taxon>Mortierellaceae</taxon>
        <taxon>Linnemannia</taxon>
    </lineage>
</organism>
<reference evidence="2" key="1">
    <citation type="journal article" date="2020" name="Fungal Divers.">
        <title>Resolving the Mortierellaceae phylogeny through synthesis of multi-gene phylogenetics and phylogenomics.</title>
        <authorList>
            <person name="Vandepol N."/>
            <person name="Liber J."/>
            <person name="Desiro A."/>
            <person name="Na H."/>
            <person name="Kennedy M."/>
            <person name="Barry K."/>
            <person name="Grigoriev I.V."/>
            <person name="Miller A.N."/>
            <person name="O'Donnell K."/>
            <person name="Stajich J.E."/>
            <person name="Bonito G."/>
        </authorList>
    </citation>
    <scope>NUCLEOTIDE SEQUENCE</scope>
    <source>
        <strain evidence="2">NVP60</strain>
    </source>
</reference>
<dbReference type="Proteomes" id="UP000823405">
    <property type="component" value="Unassembled WGS sequence"/>
</dbReference>
<feature type="region of interest" description="Disordered" evidence="1">
    <location>
        <begin position="89"/>
        <end position="122"/>
    </location>
</feature>
<comment type="caution">
    <text evidence="2">The sequence shown here is derived from an EMBL/GenBank/DDBJ whole genome shotgun (WGS) entry which is preliminary data.</text>
</comment>
<keyword evidence="3" id="KW-1185">Reference proteome</keyword>
<accession>A0A9P6RAX0</accession>
<evidence type="ECO:0000256" key="1">
    <source>
        <dbReference type="SAM" id="MobiDB-lite"/>
    </source>
</evidence>
<proteinExistence type="predicted"/>
<dbReference type="OrthoDB" id="5560525at2759"/>